<sequence length="128" mass="14596">MSAAKDILQDRFGLWADTAMRKANGEKLRQIAKAAGKNIKSFSKEAGLNRTIIYQEVVPVPEDLRERLIVLTRIIDNAVDLFDGDMEAAERWLYTPNRRFMNFSPFSMALAGKGETVCEHQEYVLKED</sequence>
<dbReference type="Proteomes" id="UP000192907">
    <property type="component" value="Unassembled WGS sequence"/>
</dbReference>
<keyword evidence="2" id="KW-1185">Reference proteome</keyword>
<dbReference type="EMBL" id="FWZT01000020">
    <property type="protein sequence ID" value="SMF60538.1"/>
    <property type="molecule type" value="Genomic_DNA"/>
</dbReference>
<evidence type="ECO:0000313" key="1">
    <source>
        <dbReference type="EMBL" id="SMF60538.1"/>
    </source>
</evidence>
<dbReference type="RefSeq" id="WP_200820772.1">
    <property type="nucleotide sequence ID" value="NZ_FWZT01000020.1"/>
</dbReference>
<gene>
    <name evidence="1" type="ORF">SAMN06296036_120138</name>
</gene>
<organism evidence="1 2">
    <name type="scientific">Pseudobacteriovorax antillogorgiicola</name>
    <dbReference type="NCBI Taxonomy" id="1513793"/>
    <lineage>
        <taxon>Bacteria</taxon>
        <taxon>Pseudomonadati</taxon>
        <taxon>Bdellovibrionota</taxon>
        <taxon>Oligoflexia</taxon>
        <taxon>Oligoflexales</taxon>
        <taxon>Pseudobacteriovoracaceae</taxon>
        <taxon>Pseudobacteriovorax</taxon>
    </lineage>
</organism>
<accession>A0A1Y6CKF1</accession>
<protein>
    <recommendedName>
        <fullName evidence="3">Antitoxin Xre/MbcA/ParS-like toxin-binding domain-containing protein</fullName>
    </recommendedName>
</protein>
<evidence type="ECO:0000313" key="2">
    <source>
        <dbReference type="Proteomes" id="UP000192907"/>
    </source>
</evidence>
<proteinExistence type="predicted"/>
<evidence type="ECO:0008006" key="3">
    <source>
        <dbReference type="Google" id="ProtNLM"/>
    </source>
</evidence>
<dbReference type="AlphaFoldDB" id="A0A1Y6CKF1"/>
<reference evidence="2" key="1">
    <citation type="submission" date="2017-04" db="EMBL/GenBank/DDBJ databases">
        <authorList>
            <person name="Varghese N."/>
            <person name="Submissions S."/>
        </authorList>
    </citation>
    <scope>NUCLEOTIDE SEQUENCE [LARGE SCALE GENOMIC DNA]</scope>
    <source>
        <strain evidence="2">RKEM611</strain>
    </source>
</reference>
<name>A0A1Y6CKF1_9BACT</name>